<protein>
    <submittedName>
        <fullName evidence="2">Uncharacterized protein</fullName>
    </submittedName>
</protein>
<reference evidence="2 3" key="1">
    <citation type="submission" date="2023-02" db="EMBL/GenBank/DDBJ databases">
        <title>LHISI_Scaffold_Assembly.</title>
        <authorList>
            <person name="Stuart O.P."/>
            <person name="Cleave R."/>
            <person name="Magrath M.J.L."/>
            <person name="Mikheyev A.S."/>
        </authorList>
    </citation>
    <scope>NUCLEOTIDE SEQUENCE [LARGE SCALE GENOMIC DNA]</scope>
    <source>
        <strain evidence="2">Daus_M_001</strain>
        <tissue evidence="2">Leg muscle</tissue>
    </source>
</reference>
<gene>
    <name evidence="2" type="ORF">PR048_001311</name>
</gene>
<proteinExistence type="predicted"/>
<accession>A0ABQ9IH12</accession>
<name>A0ABQ9IH12_9NEOP</name>
<feature type="compositionally biased region" description="Acidic residues" evidence="1">
    <location>
        <begin position="52"/>
        <end position="84"/>
    </location>
</feature>
<feature type="region of interest" description="Disordered" evidence="1">
    <location>
        <begin position="21"/>
        <end position="84"/>
    </location>
</feature>
<comment type="caution">
    <text evidence="2">The sequence shown here is derived from an EMBL/GenBank/DDBJ whole genome shotgun (WGS) entry which is preliminary data.</text>
</comment>
<evidence type="ECO:0000313" key="3">
    <source>
        <dbReference type="Proteomes" id="UP001159363"/>
    </source>
</evidence>
<organism evidence="2 3">
    <name type="scientific">Dryococelus australis</name>
    <dbReference type="NCBI Taxonomy" id="614101"/>
    <lineage>
        <taxon>Eukaryota</taxon>
        <taxon>Metazoa</taxon>
        <taxon>Ecdysozoa</taxon>
        <taxon>Arthropoda</taxon>
        <taxon>Hexapoda</taxon>
        <taxon>Insecta</taxon>
        <taxon>Pterygota</taxon>
        <taxon>Neoptera</taxon>
        <taxon>Polyneoptera</taxon>
        <taxon>Phasmatodea</taxon>
        <taxon>Verophasmatodea</taxon>
        <taxon>Anareolatae</taxon>
        <taxon>Phasmatidae</taxon>
        <taxon>Eurycanthinae</taxon>
        <taxon>Dryococelus</taxon>
    </lineage>
</organism>
<sequence>MYIAPIHHAFFDHLVYEPVHSETGHGKKRRRREYETHVDDTLTRAHIQEYTAQEEADGNGGEDESADDVVLSDEASDILDSDNE</sequence>
<keyword evidence="3" id="KW-1185">Reference proteome</keyword>
<dbReference type="EMBL" id="JARBHB010000001">
    <property type="protein sequence ID" value="KAJ8895970.1"/>
    <property type="molecule type" value="Genomic_DNA"/>
</dbReference>
<dbReference type="Proteomes" id="UP001159363">
    <property type="component" value="Chromosome 1"/>
</dbReference>
<evidence type="ECO:0000313" key="2">
    <source>
        <dbReference type="EMBL" id="KAJ8895970.1"/>
    </source>
</evidence>
<feature type="compositionally biased region" description="Basic and acidic residues" evidence="1">
    <location>
        <begin position="32"/>
        <end position="47"/>
    </location>
</feature>
<evidence type="ECO:0000256" key="1">
    <source>
        <dbReference type="SAM" id="MobiDB-lite"/>
    </source>
</evidence>